<evidence type="ECO:0000256" key="3">
    <source>
        <dbReference type="ARBA" id="ARBA00022490"/>
    </source>
</evidence>
<keyword evidence="8" id="KW-0966">Cell projection</keyword>
<evidence type="ECO:0000313" key="10">
    <source>
        <dbReference type="EMBL" id="EGF78580.1"/>
    </source>
</evidence>
<dbReference type="Gene3D" id="1.10.472.80">
    <property type="entry name" value="Ypt/Rab-GAP domain of gyp1p, domain 3"/>
    <property type="match status" value="1"/>
</dbReference>
<dbReference type="InterPro" id="IPR036322">
    <property type="entry name" value="WD40_repeat_dom_sf"/>
</dbReference>
<dbReference type="Pfam" id="PF00566">
    <property type="entry name" value="RabGAP-TBC"/>
    <property type="match status" value="1"/>
</dbReference>
<keyword evidence="6" id="KW-0175">Coiled coil</keyword>
<dbReference type="Proteomes" id="UP000007241">
    <property type="component" value="Unassembled WGS sequence"/>
</dbReference>
<evidence type="ECO:0000256" key="8">
    <source>
        <dbReference type="ARBA" id="ARBA00023273"/>
    </source>
</evidence>
<dbReference type="InterPro" id="IPR051570">
    <property type="entry name" value="TBC1_cilium_biogenesis"/>
</dbReference>
<dbReference type="GeneID" id="18243905"/>
<dbReference type="STRING" id="684364.F4P8A2"/>
<dbReference type="PANTHER" id="PTHR19853">
    <property type="entry name" value="WD REPEAT CONTAINING PROTEIN 3 WDR3"/>
    <property type="match status" value="1"/>
</dbReference>
<feature type="domain" description="Rab-GAP TBC" evidence="9">
    <location>
        <begin position="452"/>
        <end position="627"/>
    </location>
</feature>
<evidence type="ECO:0000259" key="9">
    <source>
        <dbReference type="PROSITE" id="PS50086"/>
    </source>
</evidence>
<dbReference type="HOGENOM" id="CLU_324382_0_0_1"/>
<dbReference type="InterPro" id="IPR000195">
    <property type="entry name" value="Rab-GAP-TBC_dom"/>
</dbReference>
<evidence type="ECO:0000256" key="1">
    <source>
        <dbReference type="ARBA" id="ARBA00004138"/>
    </source>
</evidence>
<dbReference type="RefSeq" id="XP_006680896.1">
    <property type="nucleotide sequence ID" value="XM_006680833.1"/>
</dbReference>
<dbReference type="AlphaFoldDB" id="F4P8A2"/>
<dbReference type="GO" id="GO:0036064">
    <property type="term" value="C:ciliary basal body"/>
    <property type="evidence" value="ECO:0000318"/>
    <property type="project" value="GO_Central"/>
</dbReference>
<evidence type="ECO:0000256" key="6">
    <source>
        <dbReference type="ARBA" id="ARBA00023054"/>
    </source>
</evidence>
<dbReference type="PANTHER" id="PTHR19853:SF1">
    <property type="entry name" value="TBC1 DOMAIN FAMILY MEMBER 31"/>
    <property type="match status" value="1"/>
</dbReference>
<accession>F4P8A2</accession>
<dbReference type="InterPro" id="IPR035969">
    <property type="entry name" value="Rab-GAP_TBC_sf"/>
</dbReference>
<dbReference type="OMA" id="GDIREPM"/>
<keyword evidence="4" id="KW-0853">WD repeat</keyword>
<dbReference type="GO" id="GO:0060271">
    <property type="term" value="P:cilium assembly"/>
    <property type="evidence" value="ECO:0000318"/>
    <property type="project" value="GO_Central"/>
</dbReference>
<dbReference type="PROSITE" id="PS50086">
    <property type="entry name" value="TBC_RABGAP"/>
    <property type="match status" value="1"/>
</dbReference>
<reference evidence="10 11" key="1">
    <citation type="submission" date="2009-12" db="EMBL/GenBank/DDBJ databases">
        <title>The draft genome of Batrachochytrium dendrobatidis.</title>
        <authorList>
            <consortium name="US DOE Joint Genome Institute (JGI-PGF)"/>
            <person name="Kuo A."/>
            <person name="Salamov A."/>
            <person name="Schmutz J."/>
            <person name="Lucas S."/>
            <person name="Pitluck S."/>
            <person name="Rosenblum E."/>
            <person name="Stajich J."/>
            <person name="Eisen M."/>
            <person name="Grigoriev I.V."/>
        </authorList>
    </citation>
    <scope>NUCLEOTIDE SEQUENCE [LARGE SCALE GENOMIC DNA]</scope>
    <source>
        <strain evidence="11">JAM81 / FGSC 10211</strain>
    </source>
</reference>
<keyword evidence="11" id="KW-1185">Reference proteome</keyword>
<keyword evidence="5" id="KW-0677">Repeat</keyword>
<proteinExistence type="predicted"/>
<dbReference type="SUPFAM" id="SSF47923">
    <property type="entry name" value="Ypt/Rab-GAP domain of gyp1p"/>
    <property type="match status" value="2"/>
</dbReference>
<dbReference type="EMBL" id="GL882888">
    <property type="protein sequence ID" value="EGF78580.1"/>
    <property type="molecule type" value="Genomic_DNA"/>
</dbReference>
<gene>
    <name evidence="10" type="ORF">BATDEDRAFT_90515</name>
</gene>
<organism evidence="10 11">
    <name type="scientific">Batrachochytrium dendrobatidis (strain JAM81 / FGSC 10211)</name>
    <name type="common">Frog chytrid fungus</name>
    <dbReference type="NCBI Taxonomy" id="684364"/>
    <lineage>
        <taxon>Eukaryota</taxon>
        <taxon>Fungi</taxon>
        <taxon>Fungi incertae sedis</taxon>
        <taxon>Chytridiomycota</taxon>
        <taxon>Chytridiomycota incertae sedis</taxon>
        <taxon>Chytridiomycetes</taxon>
        <taxon>Rhizophydiales</taxon>
        <taxon>Rhizophydiales incertae sedis</taxon>
        <taxon>Batrachochytrium</taxon>
    </lineage>
</organism>
<evidence type="ECO:0000256" key="7">
    <source>
        <dbReference type="ARBA" id="ARBA00023212"/>
    </source>
</evidence>
<keyword evidence="3" id="KW-0963">Cytoplasm</keyword>
<sequence length="890" mass="102777">MSAHAYSGHAVGVKWPDTTSPTTGNSRTVYVGDTRSGRLWRPLEWKKIMAGYIRNGTLLKLCNSAPVVRQGVLKTLYNKSSMLGNIQPLQSRQVAFACLCTSREMASLPLGSDPPTPSVFYSYVLCAIDQRGHIYIVDFVANRFWTVARTGVAATACCFNSVRRREIIIAMSDKSIHCYNIDTCQLVAKLPVAHQHFVHYIAVHSTRPLCITTSSAESILWNTETWERACFSNDDSLNLQWKITLDQMSSVTPGTELDSNGLLKALRVSYFDMVKGCDLLAYAGLSSTVYVWNLVEKRLLHEILVPAFRDTYIAQLAFVGSTNILAILSNTGMLIFIDAAEAKFVGHVQGKHQFNSFAISPDGCVLSCVLMDAKYIVSTVRLDEILYPNTRHTDIEHTEFDEKVNVFQSTEPTKPPVTEIQPKTFYELIESKEESCVLNRRKLGKFLAHYGEYPSKYRALIWRFLLKLPENRAGYEALLDQNVHPNYKSFRKSFPLKSDRQAKSMERILSSLAFWSPIFGNLDYLPAMIFPFVLLFSHDIFSGFEVIMTVLLNWCQKWWEYYPNPPIDCLDMVEELLGFHDPELLSHFVQHNVTSQTYCWIMMQSLFSELFSNPDWLKLWDHLLTQPPSFMYCFIVAYITTLRTPLLSINKQQDFKFVFQRRSPILLTRVIQEAYRVQSVTPERISPRTFLKGFEPCLKGAYPVFNAYPEFIVNYQTQMKEKIRSDEAEYLSKRKMADELARLSDELKQDKKTWDSVDFKMDQMVEKWWEQMMGEEDMRQESKTKLGILEKEKRATAMRQIAEARKAFADHQIHTTEQHIASISRAIGHNRRSQAQAREQEEIDAAFKDIEREWMRRRDEMVHMRGELEAVQRGRVEKLVRHVEDTTIHQ</sequence>
<evidence type="ECO:0000256" key="4">
    <source>
        <dbReference type="ARBA" id="ARBA00022574"/>
    </source>
</evidence>
<dbReference type="InterPro" id="IPR015943">
    <property type="entry name" value="WD40/YVTN_repeat-like_dom_sf"/>
</dbReference>
<protein>
    <recommendedName>
        <fullName evidence="9">Rab-GAP TBC domain-containing protein</fullName>
    </recommendedName>
</protein>
<name>F4P8A2_BATDJ</name>
<comment type="subcellular location">
    <subcellularLocation>
        <location evidence="1">Cell projection</location>
        <location evidence="1">Cilium</location>
    </subcellularLocation>
    <subcellularLocation>
        <location evidence="2">Cytoplasm</location>
        <location evidence="2">Cytoskeleton</location>
        <location evidence="2">Microtubule organizing center</location>
        <location evidence="2">Centrosome</location>
    </subcellularLocation>
</comment>
<evidence type="ECO:0000256" key="2">
    <source>
        <dbReference type="ARBA" id="ARBA00004300"/>
    </source>
</evidence>
<evidence type="ECO:0000313" key="11">
    <source>
        <dbReference type="Proteomes" id="UP000007241"/>
    </source>
</evidence>
<keyword evidence="7" id="KW-0206">Cytoskeleton</keyword>
<dbReference type="OrthoDB" id="5578278at2759"/>
<dbReference type="Gene3D" id="2.130.10.10">
    <property type="entry name" value="YVTN repeat-like/Quinoprotein amine dehydrogenase"/>
    <property type="match status" value="2"/>
</dbReference>
<evidence type="ECO:0000256" key="5">
    <source>
        <dbReference type="ARBA" id="ARBA00022737"/>
    </source>
</evidence>
<dbReference type="InParanoid" id="F4P8A2"/>
<dbReference type="SUPFAM" id="SSF50978">
    <property type="entry name" value="WD40 repeat-like"/>
    <property type="match status" value="1"/>
</dbReference>